<dbReference type="EMBL" id="RQSP01000038">
    <property type="protein sequence ID" value="KAB5605727.1"/>
    <property type="molecule type" value="Genomic_DNA"/>
</dbReference>
<accession>A0A5N5REP1</accession>
<dbReference type="Gene3D" id="2.60.20.10">
    <property type="entry name" value="Crystallins"/>
    <property type="match status" value="1"/>
</dbReference>
<proteinExistence type="predicted"/>
<dbReference type="InterPro" id="IPR013378">
    <property type="entry name" value="InlB-like_B-rpt"/>
</dbReference>
<keyword evidence="6" id="KW-1185">Reference proteome</keyword>
<reference evidence="5 6" key="1">
    <citation type="journal article" date="2019" name="Int. J. Syst. Evol. Microbiol.">
        <title>Bifidobacterium jacchi sp. nov., isolated from the faeces of a baby common marmoset (Callithrix jacchus).</title>
        <authorList>
            <person name="Modesto M."/>
            <person name="Watanabe K."/>
            <person name="Arita M."/>
            <person name="Satti M."/>
            <person name="Oki K."/>
            <person name="Sciavilla P."/>
            <person name="Patavino C."/>
            <person name="Camma C."/>
            <person name="Michelini S."/>
            <person name="Sgorbati B."/>
            <person name="Mattarelli P."/>
        </authorList>
    </citation>
    <scope>NUCLEOTIDE SEQUENCE [LARGE SCALE GENOMIC DNA]</scope>
    <source>
        <strain evidence="5 6">MRM 9.3</strain>
    </source>
</reference>
<name>A0A5N5REP1_9BIFI</name>
<dbReference type="Gene3D" id="3.40.390.80">
    <property type="entry name" value="Peptidase M60, enhancin-like domain 2"/>
    <property type="match status" value="1"/>
</dbReference>
<feature type="signal peptide" evidence="3">
    <location>
        <begin position="1"/>
        <end position="29"/>
    </location>
</feature>
<dbReference type="RefSeq" id="WP_151917377.1">
    <property type="nucleotide sequence ID" value="NZ_RQSP01000038.1"/>
</dbReference>
<evidence type="ECO:0000256" key="2">
    <source>
        <dbReference type="SAM" id="MobiDB-lite"/>
    </source>
</evidence>
<comment type="subcellular location">
    <subcellularLocation>
        <location evidence="1">Cell envelope</location>
    </subcellularLocation>
</comment>
<feature type="domain" description="Peptidase M60" evidence="4">
    <location>
        <begin position="428"/>
        <end position="796"/>
    </location>
</feature>
<gene>
    <name evidence="5" type="ORF">EHS19_08795</name>
</gene>
<feature type="chain" id="PRO_5024921089" description="Peptidase M60 domain-containing protein" evidence="3">
    <location>
        <begin position="30"/>
        <end position="1574"/>
    </location>
</feature>
<keyword evidence="3" id="KW-0732">Signal</keyword>
<organism evidence="5 6">
    <name type="scientific">Bifidobacterium jacchi</name>
    <dbReference type="NCBI Taxonomy" id="2490545"/>
    <lineage>
        <taxon>Bacteria</taxon>
        <taxon>Bacillati</taxon>
        <taxon>Actinomycetota</taxon>
        <taxon>Actinomycetes</taxon>
        <taxon>Bifidobacteriales</taxon>
        <taxon>Bifidobacteriaceae</taxon>
        <taxon>Bifidobacterium</taxon>
    </lineage>
</organism>
<evidence type="ECO:0000313" key="5">
    <source>
        <dbReference type="EMBL" id="KAB5605727.1"/>
    </source>
</evidence>
<dbReference type="Proteomes" id="UP000326336">
    <property type="component" value="Unassembled WGS sequence"/>
</dbReference>
<dbReference type="NCBIfam" id="TIGR02543">
    <property type="entry name" value="List_Bact_rpt"/>
    <property type="match status" value="1"/>
</dbReference>
<dbReference type="PROSITE" id="PS51723">
    <property type="entry name" value="PEPTIDASE_M60"/>
    <property type="match status" value="1"/>
</dbReference>
<feature type="compositionally biased region" description="Low complexity" evidence="2">
    <location>
        <begin position="30"/>
        <end position="44"/>
    </location>
</feature>
<evidence type="ECO:0000259" key="4">
    <source>
        <dbReference type="PROSITE" id="PS51723"/>
    </source>
</evidence>
<feature type="region of interest" description="Disordered" evidence="2">
    <location>
        <begin position="30"/>
        <end position="51"/>
    </location>
</feature>
<comment type="caution">
    <text evidence="5">The sequence shown here is derived from an EMBL/GenBank/DDBJ whole genome shotgun (WGS) entry which is preliminary data.</text>
</comment>
<protein>
    <recommendedName>
        <fullName evidence="4">Peptidase M60 domain-containing protein</fullName>
    </recommendedName>
</protein>
<dbReference type="InterPro" id="IPR042229">
    <property type="entry name" value="Listeria/Bacterioides_rpt_sf"/>
</dbReference>
<dbReference type="InterPro" id="IPR031161">
    <property type="entry name" value="Peptidase_M60_dom"/>
</dbReference>
<dbReference type="InterPro" id="IPR026876">
    <property type="entry name" value="Fn3_assoc_repeat"/>
</dbReference>
<dbReference type="Pfam" id="PF13287">
    <property type="entry name" value="Fn3_assoc"/>
    <property type="match status" value="1"/>
</dbReference>
<evidence type="ECO:0000313" key="6">
    <source>
        <dbReference type="Proteomes" id="UP000326336"/>
    </source>
</evidence>
<sequence length="1574" mass="166847">MHRRKGHIIISAALLAVALCTGTAAGAYAQPTPATPSATADSTTVGTDAINNNDAAQPIADALPTATGESPRIAIGDTAYDTLKDALAAAKNGDVVTIGGDIALTERLTITTAKTVTVRATSDATITRTVGIHMVAMDTGGLVFEAADNATLTFEGAGAASGMAAFYTAGSATVTLGNGVDLHALNATNLSKGVIEINGGTVVFAGATMSECVGGVTVRGGGTLRVESGTVNTVTQAANGNVRIGGAGRVADRITLNGTARVTVTAELTAHTADAPLTLAASEWTVGRVVAAFPSKELAAESLSLLRAVNADGTSRRLVANGANVAIGNVDELLDRIANPFTDGLETELIDEFSTADAIADVRRQLAALSGVSDDDKAVYAAKLDAIDAKRTYLEAHREQVDASVIELSRLGSMDVEQRRTQQGYQFDNMDFTGFYVRPGTNGAFRVYVEADNPADVRFTFRESGHFDSNSYQMIFVPDRFSGFSNGANDRTLANVTSSTVGYALFARNYGTGRARIRIEAADASDARPVVGTTLGQYPYYVYDANHPERFWDYVVELREYAKNVDTVTNYVGNLASDPTLDANMTGLMIGQTVLTTSARNAVTMLAGIKDEASAVAYITKAEHETSDRLAYFDHIMGFNDKDANPVHHRTRMRVVTESSENLTSPSTMFAYAYLQSLPIGATSALLDGTDPDGWGLDHEYGHTVDLGPIAIGEETNNLISLWGRVRAEKARVAKEGGEFKITTYHGDISNRALPAYQKFLAARAAGGEAAENATIDWSDVFMAVMLRWQVLRYFDEYDYAADGLEHDQSIVAQIKEYGTLGTIYRLVRENPSRYNEVGSSKRDRMVAAFSEVTGFNMAEVFGRLNVTVGDKANEFAARYPSFDKPLEYYTTASDVQTFNGATGYDTSHLPTPTVTAKRNAKGGIDITATMKDAAAAKSTTAWRLYADGEVAGYSTDGTFSVSPGDHVPDYEVLAYDVRLNASKRVAIAKTIDLKLDVTILAGASAGDGTSGNAGGKVSAKATITPKDESIKPTVVALTNGDMTIKGVPSAVVTIECEQCTATPDRFEIDAFDWAGETTPISIVADDVTAALGKTAKPSIAATAVDAGGKPTTSGGDMAYVITAGAGEIGRDVTVYYTLDGSEPTNANGTRYSVGDAIRFTGDSMTIRARAYRSGYLPSDVASASWTATRKVTVYTAMWGPSGFGGDKLELAPGTYTGAEQLGKHYENIRSVAVPAGYKVTLIGNPNTLVYTSSQNWLGNYTIDQRIHTVKVEVLSEAALPSYTVRFEPGSPAAGVTPSGTMADATLYRGVTTMLPAVAYSAPGYAFAGWKGSDGNSYADSAQVSDLAAANGTITLTAQWKAAPCDGSAACVIDPYRAAPDSKDWTAPAAPEGKAFAGWYLDKALTSAIPDEMTSGVAWPRFVDATGLFEFRGGSLRADYRNAEGGIDYTRTSLRMGYRVRPFDGTTVSAWGWRFGVGSDDLNRTLAGRNRIDGDDGSFTSNLVLTGFLAGDYRTDIHAQLWARYVTEDGTPVTLTDETRVRSVRDVAERIVAEGSGAGDDEIAYARGILAQLG</sequence>
<dbReference type="OrthoDB" id="3180199at2"/>
<dbReference type="Gene3D" id="2.60.40.4270">
    <property type="entry name" value="Listeria-Bacteroides repeat domain"/>
    <property type="match status" value="1"/>
</dbReference>
<dbReference type="Gene3D" id="1.10.390.30">
    <property type="entry name" value="Peptidase M60, enhancin-like domain 3"/>
    <property type="match status" value="1"/>
</dbReference>
<evidence type="ECO:0000256" key="1">
    <source>
        <dbReference type="ARBA" id="ARBA00004196"/>
    </source>
</evidence>
<evidence type="ECO:0000256" key="3">
    <source>
        <dbReference type="SAM" id="SignalP"/>
    </source>
</evidence>
<dbReference type="Pfam" id="PF13402">
    <property type="entry name" value="Peptidase_M60"/>
    <property type="match status" value="1"/>
</dbReference>
<dbReference type="InterPro" id="IPR042279">
    <property type="entry name" value="Pep_M60_3"/>
</dbReference>
<dbReference type="GO" id="GO:0030313">
    <property type="term" value="C:cell envelope"/>
    <property type="evidence" value="ECO:0007669"/>
    <property type="project" value="UniProtKB-SubCell"/>
</dbReference>